<evidence type="ECO:0000256" key="1">
    <source>
        <dbReference type="ARBA" id="ARBA00022801"/>
    </source>
</evidence>
<organism evidence="3">
    <name type="scientific">Aureococcus anophagefferens</name>
    <name type="common">Harmful bloom alga</name>
    <dbReference type="NCBI Taxonomy" id="44056"/>
    <lineage>
        <taxon>Eukaryota</taxon>
        <taxon>Sar</taxon>
        <taxon>Stramenopiles</taxon>
        <taxon>Ochrophyta</taxon>
        <taxon>Pelagophyceae</taxon>
        <taxon>Pelagomonadales</taxon>
        <taxon>Pelagomonadaceae</taxon>
        <taxon>Aureococcus</taxon>
    </lineage>
</organism>
<dbReference type="Proteomes" id="UP000002729">
    <property type="component" value="Unassembled WGS sequence"/>
</dbReference>
<dbReference type="InterPro" id="IPR027417">
    <property type="entry name" value="P-loop_NTPase"/>
</dbReference>
<dbReference type="InParanoid" id="F0Y0W4"/>
<dbReference type="SUPFAM" id="SSF52540">
    <property type="entry name" value="P-loop containing nucleoside triphosphate hydrolases"/>
    <property type="match status" value="1"/>
</dbReference>
<dbReference type="GeneID" id="20229363"/>
<proteinExistence type="predicted"/>
<name>F0Y0W4_AURAN</name>
<feature type="non-terminal residue" evidence="2">
    <location>
        <position position="63"/>
    </location>
</feature>
<protein>
    <recommendedName>
        <fullName evidence="4">Helicase C-terminal domain-containing protein</fullName>
    </recommendedName>
</protein>
<dbReference type="InterPro" id="IPR049730">
    <property type="entry name" value="SNF2/RAD54-like_C"/>
</dbReference>
<dbReference type="InterPro" id="IPR052583">
    <property type="entry name" value="ATP-helicase/E3_Ub-Ligase"/>
</dbReference>
<feature type="non-terminal residue" evidence="2">
    <location>
        <position position="1"/>
    </location>
</feature>
<evidence type="ECO:0000313" key="3">
    <source>
        <dbReference type="Proteomes" id="UP000002729"/>
    </source>
</evidence>
<gene>
    <name evidence="2" type="ORF">AURANDRAFT_9232</name>
</gene>
<dbReference type="GO" id="GO:0016787">
    <property type="term" value="F:hydrolase activity"/>
    <property type="evidence" value="ECO:0007669"/>
    <property type="project" value="UniProtKB-KW"/>
</dbReference>
<keyword evidence="1" id="KW-0378">Hydrolase</keyword>
<evidence type="ECO:0008006" key="4">
    <source>
        <dbReference type="Google" id="ProtNLM"/>
    </source>
</evidence>
<dbReference type="OMA" id="SEETRCV"/>
<dbReference type="KEGG" id="aaf:AURANDRAFT_9232"/>
<dbReference type="CDD" id="cd18793">
    <property type="entry name" value="SF2_C_SNF"/>
    <property type="match status" value="1"/>
</dbReference>
<dbReference type="AlphaFoldDB" id="F0Y0W4"/>
<dbReference type="Gene3D" id="3.40.50.300">
    <property type="entry name" value="P-loop containing nucleotide triphosphate hydrolases"/>
    <property type="match status" value="1"/>
</dbReference>
<dbReference type="OrthoDB" id="46533at2759"/>
<accession>F0Y0W4</accession>
<keyword evidence="3" id="KW-1185">Reference proteome</keyword>
<dbReference type="eggNOG" id="KOG1001">
    <property type="taxonomic scope" value="Eukaryota"/>
</dbReference>
<dbReference type="PANTHER" id="PTHR45865:SF1">
    <property type="entry name" value="E3 UBIQUITIN-PROTEIN LIGASE SHPRH"/>
    <property type="match status" value="1"/>
</dbReference>
<dbReference type="RefSeq" id="XP_009033571.1">
    <property type="nucleotide sequence ID" value="XM_009035323.1"/>
</dbReference>
<evidence type="ECO:0000313" key="2">
    <source>
        <dbReference type="EMBL" id="EGB11670.1"/>
    </source>
</evidence>
<dbReference type="PANTHER" id="PTHR45865">
    <property type="entry name" value="E3 UBIQUITIN-PROTEIN LIGASE SHPRH FAMILY MEMBER"/>
    <property type="match status" value="1"/>
</dbReference>
<dbReference type="EMBL" id="GL833122">
    <property type="protein sequence ID" value="EGB11670.1"/>
    <property type="molecule type" value="Genomic_DNA"/>
</dbReference>
<sequence length="63" mass="6676">GAAGLTLTHANTAVILEPSLTPGIEAQAAGRISRIGQTKAAKVIRLIVADTVEEKILEWQARR</sequence>
<reference evidence="2 3" key="1">
    <citation type="journal article" date="2011" name="Proc. Natl. Acad. Sci. U.S.A.">
        <title>Niche of harmful alga Aureococcus anophagefferens revealed through ecogenomics.</title>
        <authorList>
            <person name="Gobler C.J."/>
            <person name="Berry D.L."/>
            <person name="Dyhrman S.T."/>
            <person name="Wilhelm S.W."/>
            <person name="Salamov A."/>
            <person name="Lobanov A.V."/>
            <person name="Zhang Y."/>
            <person name="Collier J.L."/>
            <person name="Wurch L.L."/>
            <person name="Kustka A.B."/>
            <person name="Dill B.D."/>
            <person name="Shah M."/>
            <person name="VerBerkmoes N.C."/>
            <person name="Kuo A."/>
            <person name="Terry A."/>
            <person name="Pangilinan J."/>
            <person name="Lindquist E.A."/>
            <person name="Lucas S."/>
            <person name="Paulsen I.T."/>
            <person name="Hattenrath-Lehmann T.K."/>
            <person name="Talmage S.C."/>
            <person name="Walker E.A."/>
            <person name="Koch F."/>
            <person name="Burson A.M."/>
            <person name="Marcoval M.A."/>
            <person name="Tang Y.Z."/>
            <person name="Lecleir G.R."/>
            <person name="Coyne K.J."/>
            <person name="Berg G.M."/>
            <person name="Bertrand E.M."/>
            <person name="Saito M.A."/>
            <person name="Gladyshev V.N."/>
            <person name="Grigoriev I.V."/>
        </authorList>
    </citation>
    <scope>NUCLEOTIDE SEQUENCE [LARGE SCALE GENOMIC DNA]</scope>
    <source>
        <strain evidence="3">CCMP 1984</strain>
    </source>
</reference>